<dbReference type="KEGG" id="cnc:CNE_BB1p06840"/>
<dbReference type="HOGENOM" id="CLU_3151882_0_0_4"/>
<reference evidence="1 2" key="1">
    <citation type="journal article" date="2011" name="J. Bacteriol.">
        <title>Complete genome sequence of the type strain Cupriavidus necator N-1.</title>
        <authorList>
            <person name="Poehlein A."/>
            <person name="Kusian B."/>
            <person name="Friedrich B."/>
            <person name="Daniel R."/>
            <person name="Bowien B."/>
        </authorList>
    </citation>
    <scope>NUCLEOTIDE SEQUENCE [LARGE SCALE GENOMIC DNA]</scope>
    <source>
        <strain evidence="2">ATCC 43291 / DSM 13513 / CCUG 52238 / LMG 8453 / N-1</strain>
        <plasmid evidence="1 2">pBB1</plasmid>
    </source>
</reference>
<dbReference type="Proteomes" id="UP000006798">
    <property type="component" value="Plasmid pBB1"/>
</dbReference>
<dbReference type="AlphaFoldDB" id="F8GXN4"/>
<organism evidence="1 2">
    <name type="scientific">Cupriavidus necator (strain ATCC 43291 / DSM 13513 / CCUG 52238 / LMG 8453 / N-1)</name>
    <name type="common">Ralstonia eutropha</name>
    <dbReference type="NCBI Taxonomy" id="1042878"/>
    <lineage>
        <taxon>Bacteria</taxon>
        <taxon>Pseudomonadati</taxon>
        <taxon>Pseudomonadota</taxon>
        <taxon>Betaproteobacteria</taxon>
        <taxon>Burkholderiales</taxon>
        <taxon>Burkholderiaceae</taxon>
        <taxon>Cupriavidus</taxon>
    </lineage>
</organism>
<geneLocation type="plasmid" evidence="1 2">
    <name>pBB1</name>
</geneLocation>
<keyword evidence="1" id="KW-0614">Plasmid</keyword>
<name>F8GXN4_CUPNN</name>
<evidence type="ECO:0000313" key="2">
    <source>
        <dbReference type="Proteomes" id="UP000006798"/>
    </source>
</evidence>
<proteinExistence type="predicted"/>
<dbReference type="EMBL" id="CP002879">
    <property type="protein sequence ID" value="AEI82104.1"/>
    <property type="molecule type" value="Genomic_DNA"/>
</dbReference>
<accession>F8GXN4</accession>
<protein>
    <submittedName>
        <fullName evidence="1">Uncharacterized protein</fullName>
    </submittedName>
</protein>
<evidence type="ECO:0000313" key="1">
    <source>
        <dbReference type="EMBL" id="AEI82104.1"/>
    </source>
</evidence>
<sequence length="48" mass="5053">MVDPLAHRDGKGLVTRLLQGGELLPGESELFAFAQEAMVHFGGSGEPS</sequence>
<gene>
    <name evidence="1" type="ordered locus">CNE_BB1p06840</name>
</gene>